<dbReference type="OrthoDB" id="417697at2759"/>
<proteinExistence type="predicted"/>
<dbReference type="GO" id="GO:0032259">
    <property type="term" value="P:methylation"/>
    <property type="evidence" value="ECO:0007669"/>
    <property type="project" value="UniProtKB-KW"/>
</dbReference>
<keyword evidence="2" id="KW-0808">Transferase</keyword>
<sequence>MSAPEYVFARDYLDNNRINLHHYLWVELFGYHLHPDIPLQNPDLKIADVATGTGTFLTDLSRRLPPSVQLDGFDSSFQAVPPKELLPSNINLHQWNIKQEPPKELQGTYDIVHVRMLTFVLLDDEIENALRNVFKLLKPGGYLQWGDVDVHSTRIENANQGKSTAALEEIIKITRSADHRLTAHWIPELPTLFEKSGFRDVKSDTRDAPGYMGYTLHECVLMVHGMIVQNTRNDDVASRLRVAFPEALKETYAGAYHAWTRWTVVGRKAGMIGCDC</sequence>
<evidence type="ECO:0000313" key="2">
    <source>
        <dbReference type="EMBL" id="RAL00867.1"/>
    </source>
</evidence>
<dbReference type="InterPro" id="IPR013217">
    <property type="entry name" value="Methyltransf_12"/>
</dbReference>
<dbReference type="RefSeq" id="XP_025575194.1">
    <property type="nucleotide sequence ID" value="XM_025719480.1"/>
</dbReference>
<dbReference type="AlphaFoldDB" id="A0A395GZ53"/>
<organism evidence="2 3">
    <name type="scientific">Aspergillus ibericus CBS 121593</name>
    <dbReference type="NCBI Taxonomy" id="1448316"/>
    <lineage>
        <taxon>Eukaryota</taxon>
        <taxon>Fungi</taxon>
        <taxon>Dikarya</taxon>
        <taxon>Ascomycota</taxon>
        <taxon>Pezizomycotina</taxon>
        <taxon>Eurotiomycetes</taxon>
        <taxon>Eurotiomycetidae</taxon>
        <taxon>Eurotiales</taxon>
        <taxon>Aspergillaceae</taxon>
        <taxon>Aspergillus</taxon>
        <taxon>Aspergillus subgen. Circumdati</taxon>
    </lineage>
</organism>
<dbReference type="PANTHER" id="PTHR43591:SF50">
    <property type="entry name" value="METHYLTRANSFERASE DOMAIN-CONTAINING PROTEIN-RELATED"/>
    <property type="match status" value="1"/>
</dbReference>
<dbReference type="InterPro" id="IPR029063">
    <property type="entry name" value="SAM-dependent_MTases_sf"/>
</dbReference>
<dbReference type="PANTHER" id="PTHR43591">
    <property type="entry name" value="METHYLTRANSFERASE"/>
    <property type="match status" value="1"/>
</dbReference>
<dbReference type="GO" id="GO:0008168">
    <property type="term" value="F:methyltransferase activity"/>
    <property type="evidence" value="ECO:0007669"/>
    <property type="project" value="UniProtKB-KW"/>
</dbReference>
<protein>
    <submittedName>
        <fullName evidence="2">S-adenosyl-L-methionine-dependent methyltransferase</fullName>
    </submittedName>
</protein>
<dbReference type="Pfam" id="PF08242">
    <property type="entry name" value="Methyltransf_12"/>
    <property type="match status" value="1"/>
</dbReference>
<dbReference type="SUPFAM" id="SSF53335">
    <property type="entry name" value="S-adenosyl-L-methionine-dependent methyltransferases"/>
    <property type="match status" value="1"/>
</dbReference>
<dbReference type="STRING" id="1448316.A0A395GZ53"/>
<accession>A0A395GZ53</accession>
<evidence type="ECO:0000259" key="1">
    <source>
        <dbReference type="Pfam" id="PF08242"/>
    </source>
</evidence>
<dbReference type="EMBL" id="KZ824438">
    <property type="protein sequence ID" value="RAL00867.1"/>
    <property type="molecule type" value="Genomic_DNA"/>
</dbReference>
<keyword evidence="2" id="KW-0489">Methyltransferase</keyword>
<dbReference type="VEuPathDB" id="FungiDB:BO80DRAFT_425262"/>
<reference evidence="2 3" key="1">
    <citation type="submission" date="2018-02" db="EMBL/GenBank/DDBJ databases">
        <title>The genomes of Aspergillus section Nigri reveals drivers in fungal speciation.</title>
        <authorList>
            <consortium name="DOE Joint Genome Institute"/>
            <person name="Vesth T.C."/>
            <person name="Nybo J."/>
            <person name="Theobald S."/>
            <person name="Brandl J."/>
            <person name="Frisvad J.C."/>
            <person name="Nielsen K.F."/>
            <person name="Lyhne E.K."/>
            <person name="Kogle M.E."/>
            <person name="Kuo A."/>
            <person name="Riley R."/>
            <person name="Clum A."/>
            <person name="Nolan M."/>
            <person name="Lipzen A."/>
            <person name="Salamov A."/>
            <person name="Henrissat B."/>
            <person name="Wiebenga A."/>
            <person name="De vries R.P."/>
            <person name="Grigoriev I.V."/>
            <person name="Mortensen U.H."/>
            <person name="Andersen M.R."/>
            <person name="Baker S.E."/>
        </authorList>
    </citation>
    <scope>NUCLEOTIDE SEQUENCE [LARGE SCALE GENOMIC DNA]</scope>
    <source>
        <strain evidence="2 3">CBS 121593</strain>
    </source>
</reference>
<name>A0A395GZ53_9EURO</name>
<dbReference type="Gene3D" id="3.40.50.150">
    <property type="entry name" value="Vaccinia Virus protein VP39"/>
    <property type="match status" value="1"/>
</dbReference>
<dbReference type="Proteomes" id="UP000249402">
    <property type="component" value="Unassembled WGS sequence"/>
</dbReference>
<evidence type="ECO:0000313" key="3">
    <source>
        <dbReference type="Proteomes" id="UP000249402"/>
    </source>
</evidence>
<dbReference type="CDD" id="cd02440">
    <property type="entry name" value="AdoMet_MTases"/>
    <property type="match status" value="1"/>
</dbReference>
<keyword evidence="3" id="KW-1185">Reference proteome</keyword>
<dbReference type="GeneID" id="37224345"/>
<feature type="domain" description="Methyltransferase type 12" evidence="1">
    <location>
        <begin position="48"/>
        <end position="143"/>
    </location>
</feature>
<gene>
    <name evidence="2" type="ORF">BO80DRAFT_425262</name>
</gene>